<organism evidence="3 4">
    <name type="scientific">Candidatus Campbellbacteria bacterium RIFCSPHIGHO2_01_FULL_34_10</name>
    <dbReference type="NCBI Taxonomy" id="1797577"/>
    <lineage>
        <taxon>Bacteria</taxon>
        <taxon>Candidatus Campbelliibacteriota</taxon>
    </lineage>
</organism>
<dbReference type="InterPro" id="IPR003500">
    <property type="entry name" value="RpiB_LacA_LacB"/>
</dbReference>
<accession>A0A1F5EM60</accession>
<dbReference type="NCBIfam" id="TIGR00689">
    <property type="entry name" value="rpiB_lacA_lacB"/>
    <property type="match status" value="1"/>
</dbReference>
<dbReference type="GO" id="GO:0009052">
    <property type="term" value="P:pentose-phosphate shunt, non-oxidative branch"/>
    <property type="evidence" value="ECO:0007669"/>
    <property type="project" value="TreeGrafter"/>
</dbReference>
<dbReference type="Pfam" id="PF02502">
    <property type="entry name" value="LacAB_rpiB"/>
    <property type="match status" value="1"/>
</dbReference>
<dbReference type="GO" id="GO:0019316">
    <property type="term" value="P:D-allose catabolic process"/>
    <property type="evidence" value="ECO:0007669"/>
    <property type="project" value="TreeGrafter"/>
</dbReference>
<protein>
    <submittedName>
        <fullName evidence="3">Ribose-5-phosphate isomerase</fullName>
    </submittedName>
</protein>
<evidence type="ECO:0000313" key="4">
    <source>
        <dbReference type="Proteomes" id="UP000186670"/>
    </source>
</evidence>
<name>A0A1F5EM60_9BACT</name>
<feature type="binding site" evidence="2">
    <location>
        <begin position="8"/>
        <end position="9"/>
    </location>
    <ligand>
        <name>D-ribulose 5-phosphate</name>
        <dbReference type="ChEBI" id="CHEBI:58121"/>
    </ligand>
</feature>
<dbReference type="PANTHER" id="PTHR30345:SF0">
    <property type="entry name" value="DNA DAMAGE-REPAIR_TOLERATION PROTEIN DRT102"/>
    <property type="match status" value="1"/>
</dbReference>
<evidence type="ECO:0000256" key="1">
    <source>
        <dbReference type="ARBA" id="ARBA00008754"/>
    </source>
</evidence>
<comment type="similarity">
    <text evidence="1">Belongs to the LacAB/RpiB family.</text>
</comment>
<evidence type="ECO:0000256" key="2">
    <source>
        <dbReference type="PIRSR" id="PIRSR005384-2"/>
    </source>
</evidence>
<dbReference type="Proteomes" id="UP000186670">
    <property type="component" value="Unassembled WGS sequence"/>
</dbReference>
<keyword evidence="3" id="KW-0413">Isomerase</keyword>
<dbReference type="EMBL" id="MEZZ01000031">
    <property type="protein sequence ID" value="OGD68485.1"/>
    <property type="molecule type" value="Genomic_DNA"/>
</dbReference>
<dbReference type="AlphaFoldDB" id="A0A1F5EM60"/>
<dbReference type="NCBIfam" id="NF004051">
    <property type="entry name" value="PRK05571.1"/>
    <property type="match status" value="1"/>
</dbReference>
<evidence type="ECO:0000313" key="3">
    <source>
        <dbReference type="EMBL" id="OGD68485.1"/>
    </source>
</evidence>
<feature type="binding site" evidence="2">
    <location>
        <position position="103"/>
    </location>
    <ligand>
        <name>D-ribulose 5-phosphate</name>
        <dbReference type="ChEBI" id="CHEBI:58121"/>
    </ligand>
</feature>
<reference evidence="3 4" key="1">
    <citation type="journal article" date="2016" name="Nat. Commun.">
        <title>Thousands of microbial genomes shed light on interconnected biogeochemical processes in an aquifer system.</title>
        <authorList>
            <person name="Anantharaman K."/>
            <person name="Brown C.T."/>
            <person name="Hug L.A."/>
            <person name="Sharon I."/>
            <person name="Castelle C.J."/>
            <person name="Probst A.J."/>
            <person name="Thomas B.C."/>
            <person name="Singh A."/>
            <person name="Wilkins M.J."/>
            <person name="Karaoz U."/>
            <person name="Brodie E.L."/>
            <person name="Williams K.H."/>
            <person name="Hubbard S.S."/>
            <person name="Banfield J.F."/>
        </authorList>
    </citation>
    <scope>NUCLEOTIDE SEQUENCE [LARGE SCALE GENOMIC DNA]</scope>
</reference>
<dbReference type="GO" id="GO:0004751">
    <property type="term" value="F:ribose-5-phosphate isomerase activity"/>
    <property type="evidence" value="ECO:0007669"/>
    <property type="project" value="TreeGrafter"/>
</dbReference>
<feature type="binding site" evidence="2">
    <location>
        <position position="141"/>
    </location>
    <ligand>
        <name>D-ribulose 5-phosphate</name>
        <dbReference type="ChEBI" id="CHEBI:58121"/>
    </ligand>
</feature>
<dbReference type="PIRSF" id="PIRSF005384">
    <property type="entry name" value="RpiB_LacA_B"/>
    <property type="match status" value="1"/>
</dbReference>
<gene>
    <name evidence="3" type="ORF">A2811_01850</name>
</gene>
<feature type="binding site" evidence="2">
    <location>
        <position position="113"/>
    </location>
    <ligand>
        <name>D-ribulose 5-phosphate</name>
        <dbReference type="ChEBI" id="CHEBI:58121"/>
    </ligand>
</feature>
<proteinExistence type="inferred from homology"/>
<feature type="binding site" evidence="2">
    <location>
        <begin position="68"/>
        <end position="72"/>
    </location>
    <ligand>
        <name>D-ribulose 5-phosphate</name>
        <dbReference type="ChEBI" id="CHEBI:58121"/>
    </ligand>
</feature>
<comment type="caution">
    <text evidence="3">The sequence shown here is derived from an EMBL/GenBank/DDBJ whole genome shotgun (WGS) entry which is preliminary data.</text>
</comment>
<dbReference type="SUPFAM" id="SSF89623">
    <property type="entry name" value="Ribose/Galactose isomerase RpiB/AlsB"/>
    <property type="match status" value="1"/>
</dbReference>
<dbReference type="Gene3D" id="3.40.1400.10">
    <property type="entry name" value="Sugar-phosphate isomerase, RpiB/LacA/LacB"/>
    <property type="match status" value="1"/>
</dbReference>
<feature type="binding site" evidence="2">
    <location>
        <position position="137"/>
    </location>
    <ligand>
        <name>D-ribulose 5-phosphate</name>
        <dbReference type="ChEBI" id="CHEBI:58121"/>
    </ligand>
</feature>
<sequence length="150" mass="16988">MKIYIASDHAGYELKQKLIEYLLDEDFDVSDEGTFEFDVQDDYPDFISKVAEKVSKDSKNSKGIILGGSGQGEAIVANRFKNVRAAVYYGGDLDIIKLSREHNDANILSLGARFISFDTAKNTVNLWLNTAFSEDERHLRRIKKIDSLNF</sequence>
<dbReference type="InterPro" id="IPR036569">
    <property type="entry name" value="RpiB_LacA_LacB_sf"/>
</dbReference>
<dbReference type="PANTHER" id="PTHR30345">
    <property type="entry name" value="RIBOSE-5-PHOSPHATE ISOMERASE B"/>
    <property type="match status" value="1"/>
</dbReference>